<sequence>MSTLSVRITVDSTFFDAIEAAQQSIAAQITSPSSGDAENAAPPPVSKNWLVAGLKEGEYCAFNATFSPPVCLQLAQADSRDGGDWVKTLHTLEMHPSCNIYISTSAEGAPDVGKGWTGMSEIAEMNEERGRTVEGGYEGWVGEKGERPKVKDIMKAVEGRFEGEDALEGGGGKGVGGGGGDAEEKQKREERLRERVDNVRAGMKEGLGKGKKKALKGKVYEMLVKQRAKGKESVRQEDRVYKCVIVVGGAEGEEKGRGEYRFYSGVSTTYGRVGEEFAGGGKRRRVVEGGKERGNLEKLEKAEGVGEIVVELLGEDNC</sequence>
<dbReference type="AlphaFoldDB" id="A0A9W7GCV3"/>
<feature type="region of interest" description="Disordered" evidence="1">
    <location>
        <begin position="164"/>
        <end position="191"/>
    </location>
</feature>
<evidence type="ECO:0000313" key="3">
    <source>
        <dbReference type="Proteomes" id="UP001165065"/>
    </source>
</evidence>
<protein>
    <submittedName>
        <fullName evidence="2">Uncharacterized protein</fullName>
    </submittedName>
</protein>
<proteinExistence type="predicted"/>
<dbReference type="EMBL" id="BRYA01000152">
    <property type="protein sequence ID" value="GMI41511.1"/>
    <property type="molecule type" value="Genomic_DNA"/>
</dbReference>
<reference evidence="3" key="1">
    <citation type="journal article" date="2023" name="Commun. Biol.">
        <title>Genome analysis of Parmales, the sister group of diatoms, reveals the evolutionary specialization of diatoms from phago-mixotrophs to photoautotrophs.</title>
        <authorList>
            <person name="Ban H."/>
            <person name="Sato S."/>
            <person name="Yoshikawa S."/>
            <person name="Yamada K."/>
            <person name="Nakamura Y."/>
            <person name="Ichinomiya M."/>
            <person name="Sato N."/>
            <person name="Blanc-Mathieu R."/>
            <person name="Endo H."/>
            <person name="Kuwata A."/>
            <person name="Ogata H."/>
        </authorList>
    </citation>
    <scope>NUCLEOTIDE SEQUENCE [LARGE SCALE GENOMIC DNA]</scope>
</reference>
<name>A0A9W7GCV3_9STRA</name>
<comment type="caution">
    <text evidence="2">The sequence shown here is derived from an EMBL/GenBank/DDBJ whole genome shotgun (WGS) entry which is preliminary data.</text>
</comment>
<dbReference type="Proteomes" id="UP001165065">
    <property type="component" value="Unassembled WGS sequence"/>
</dbReference>
<keyword evidence="3" id="KW-1185">Reference proteome</keyword>
<feature type="compositionally biased region" description="Basic and acidic residues" evidence="1">
    <location>
        <begin position="182"/>
        <end position="191"/>
    </location>
</feature>
<gene>
    <name evidence="2" type="ORF">TrCOL_g11335</name>
</gene>
<organism evidence="2 3">
    <name type="scientific">Triparma columacea</name>
    <dbReference type="NCBI Taxonomy" id="722753"/>
    <lineage>
        <taxon>Eukaryota</taxon>
        <taxon>Sar</taxon>
        <taxon>Stramenopiles</taxon>
        <taxon>Ochrophyta</taxon>
        <taxon>Bolidophyceae</taxon>
        <taxon>Parmales</taxon>
        <taxon>Triparmaceae</taxon>
        <taxon>Triparma</taxon>
    </lineage>
</organism>
<evidence type="ECO:0000256" key="1">
    <source>
        <dbReference type="SAM" id="MobiDB-lite"/>
    </source>
</evidence>
<evidence type="ECO:0000313" key="2">
    <source>
        <dbReference type="EMBL" id="GMI41511.1"/>
    </source>
</evidence>
<accession>A0A9W7GCV3</accession>
<feature type="compositionally biased region" description="Gly residues" evidence="1">
    <location>
        <begin position="168"/>
        <end position="180"/>
    </location>
</feature>